<proteinExistence type="predicted"/>
<organism evidence="1 2">
    <name type="scientific">Nocardia arthritidis</name>
    <dbReference type="NCBI Taxonomy" id="228602"/>
    <lineage>
        <taxon>Bacteria</taxon>
        <taxon>Bacillati</taxon>
        <taxon>Actinomycetota</taxon>
        <taxon>Actinomycetes</taxon>
        <taxon>Mycobacteriales</taxon>
        <taxon>Nocardiaceae</taxon>
        <taxon>Nocardia</taxon>
    </lineage>
</organism>
<evidence type="ECO:0000313" key="2">
    <source>
        <dbReference type="Proteomes" id="UP000503540"/>
    </source>
</evidence>
<dbReference type="EMBL" id="CP046172">
    <property type="protein sequence ID" value="QIS13585.1"/>
    <property type="molecule type" value="Genomic_DNA"/>
</dbReference>
<dbReference type="AlphaFoldDB" id="A0A6G9YJW1"/>
<gene>
    <name evidence="1" type="ORF">F5544_28670</name>
</gene>
<dbReference type="Proteomes" id="UP000503540">
    <property type="component" value="Chromosome"/>
</dbReference>
<evidence type="ECO:0000313" key="1">
    <source>
        <dbReference type="EMBL" id="QIS13585.1"/>
    </source>
</evidence>
<accession>A0A6G9YJW1</accession>
<dbReference type="KEGG" id="nah:F5544_28670"/>
<sequence length="70" mass="8134">MILRHWRLLYADWRREYGRDLMADLDDGLSWWEFTALIAGLSADSVWRQVAAREPVELTSETARAVIGNL</sequence>
<keyword evidence="2" id="KW-1185">Reference proteome</keyword>
<name>A0A6G9YJW1_9NOCA</name>
<protein>
    <submittedName>
        <fullName evidence="1">Uncharacterized protein</fullName>
    </submittedName>
</protein>
<reference evidence="1 2" key="1">
    <citation type="journal article" date="2019" name="ACS Chem. Biol.">
        <title>Identification and Mobilization of a Cryptic Antibiotic Biosynthesis Gene Locus from a Human-Pathogenic Nocardia Isolate.</title>
        <authorList>
            <person name="Herisse M."/>
            <person name="Ishida K."/>
            <person name="Porter J.L."/>
            <person name="Howden B."/>
            <person name="Hertweck C."/>
            <person name="Stinear T.P."/>
            <person name="Pidot S.J."/>
        </authorList>
    </citation>
    <scope>NUCLEOTIDE SEQUENCE [LARGE SCALE GENOMIC DNA]</scope>
    <source>
        <strain evidence="1 2">AUSMDU00012717</strain>
    </source>
</reference>
<dbReference type="RefSeq" id="WP_167476102.1">
    <property type="nucleotide sequence ID" value="NZ_CP046172.1"/>
</dbReference>